<keyword evidence="3" id="KW-1185">Reference proteome</keyword>
<reference evidence="2 3" key="1">
    <citation type="submission" date="2024-11" db="EMBL/GenBank/DDBJ databases">
        <title>Draft genome sequences of two bacteria associated to sugarcane roots in Colombia.</title>
        <authorList>
            <person name="Pardo-Diaz S."/>
            <person name="Masmela-Mendoza J."/>
            <person name="Delgadillo-Duran P."/>
            <person name="Bautista E.J."/>
            <person name="Rojas-Tapias D.F."/>
        </authorList>
    </citation>
    <scope>NUCLEOTIDE SEQUENCE [LARGE SCALE GENOMIC DNA]</scope>
    <source>
        <strain evidence="2 3">Ap18</strain>
    </source>
</reference>
<dbReference type="Proteomes" id="UP001628281">
    <property type="component" value="Unassembled WGS sequence"/>
</dbReference>
<keyword evidence="1" id="KW-0175">Coiled coil</keyword>
<organism evidence="2 3">
    <name type="scientific">Azospirillum argentinense</name>
    <dbReference type="NCBI Taxonomy" id="2970906"/>
    <lineage>
        <taxon>Bacteria</taxon>
        <taxon>Pseudomonadati</taxon>
        <taxon>Pseudomonadota</taxon>
        <taxon>Alphaproteobacteria</taxon>
        <taxon>Rhodospirillales</taxon>
        <taxon>Azospirillaceae</taxon>
        <taxon>Azospirillum</taxon>
    </lineage>
</organism>
<evidence type="ECO:0008006" key="4">
    <source>
        <dbReference type="Google" id="ProtNLM"/>
    </source>
</evidence>
<comment type="caution">
    <text evidence="2">The sequence shown here is derived from an EMBL/GenBank/DDBJ whole genome shotgun (WGS) entry which is preliminary data.</text>
</comment>
<accession>A0ABW8V5Z3</accession>
<dbReference type="RefSeq" id="WP_407824042.1">
    <property type="nucleotide sequence ID" value="NZ_JBJLSN010000011.1"/>
</dbReference>
<dbReference type="PANTHER" id="PTHR34491:SF74">
    <property type="entry name" value="DUF4456 DOMAIN-CONTAINING PROTEIN"/>
    <property type="match status" value="1"/>
</dbReference>
<dbReference type="EMBL" id="JBJLSN010000011">
    <property type="protein sequence ID" value="MFL7901579.1"/>
    <property type="molecule type" value="Genomic_DNA"/>
</dbReference>
<name>A0ABW8V5Z3_9PROT</name>
<proteinExistence type="predicted"/>
<feature type="coiled-coil region" evidence="1">
    <location>
        <begin position="423"/>
        <end position="450"/>
    </location>
</feature>
<evidence type="ECO:0000313" key="3">
    <source>
        <dbReference type="Proteomes" id="UP001628281"/>
    </source>
</evidence>
<gene>
    <name evidence="2" type="ORF">ACJ41P_10630</name>
</gene>
<protein>
    <recommendedName>
        <fullName evidence="4">Tail length tape measure protein</fullName>
    </recommendedName>
</protein>
<feature type="coiled-coil region" evidence="1">
    <location>
        <begin position="1297"/>
        <end position="1324"/>
    </location>
</feature>
<evidence type="ECO:0000256" key="1">
    <source>
        <dbReference type="SAM" id="Coils"/>
    </source>
</evidence>
<dbReference type="PANTHER" id="PTHR34491">
    <property type="entry name" value="A-TYPE INCLUSION PROTEIN, PUTATIVE-RELATED"/>
    <property type="match status" value="1"/>
</dbReference>
<evidence type="ECO:0000313" key="2">
    <source>
        <dbReference type="EMBL" id="MFL7901579.1"/>
    </source>
</evidence>
<sequence>MTDQIASLTAKYDDQISAGAKAAADSLNKVAEAADYSEQRVTRAAKSGEQLSRQYDETARLAAKVDQITAKYSRDLESLEKSELGAAEKSKLRASILAQQEAAIQRATIANERYVAGLRALNASAASNDNFSRAMVTASAAQSAAMDKTAASAKRMNGFIQQAGYQVGDFASQISTGGNVAAAAGMQLGQLLQSLGPLGAAMGAIVNVGGVAIGMYQKSAQAAEEAAKATDLLTAAQRASLEITESSTERARRLREERNEQAAAAYRAAISERELADAMAMTAEITARSALDKTNRSNELYLAQGPGRFLGPVELDRLAYEQKTLEKAAQTASETRRALQESEQAYSTYQSKLASTGGFSGSELDDLRQKVDGIVASYDDATDRTVKLAEKKRDLDAAVSAGIKTQSEADDILSRYTKHLDENSAAAKEAEKAARDREKAEERLEKKILAAVKAADADAVREYNKTMSEGERVLEATRTPQERFAREQERLNGLLSKGAIDQETFNRAVQAADPAMQEAKRATEAFQREIQGTAKEMSRDITVALLDRESKWSDLGKTIGKRIALGLLEANIVLPITTAIVGGASGLFGIQSPANQNAANQNDPMGGYGQYIQAGQSAYNAATGTNTLGTAANSFATSEMGYGLGMSSKAVADGTGIAAGYVDTIGSTQIVNGTTLTSTGQAATSTLGAIGAAAPYGMLGGMAGSYIGNQAGGNKAVGGLSGAAIGVGSYAAGTAAMGAMGMGAAASAAGLSGMAGATAALSAIPVYGWIAAAVLAAVTAIAGTQKPSTQYAQAWARTDNTGAVVDRGSAAASSARGKVSALEQRAEGVASLIGTLTQAGGFDNRGIVLAAESDTKGNRYRIDGLAGPVVSRSESGTQVVLDVLRHMRDTGEFRSGYNGTLAGRTLDRAIGIGETDMEGFGKGLALARQVEAGTTALREFDKSLAGVTSRAKEAQVTALKPMTEELALASKYGFEGEYRSLVNGQLASMLEDLANPQKFTETQVEAATFTGQIAAMREELSKINPELAKTIDGIEKAGLDRIYKKVRDSFDAAMNTAIGNDYRNQLKGVRDYWNTNAFEMLGAGRDPNELYFAQAKQIIDGLSGSQIDDVVSYFKDLDPVMAMLADSLRDTTTAAKEAQKAVQANADSLTAWLNGQKLGDASSLSPWEKMQEAQRQFDAAVSAARQSGDISGATKAADSLLSASKPALVMGTEGYSQREAWITSTLKNLGHELGLPGFKTGGSFEVGGWGGVDSTLVRFMATPGERVTVTRPGQQPQGQTVVVRDNEDVVRALSQMVGVLSAKLDNVTAELSSLKDEKRKDTNLELMRKAS</sequence>